<organism evidence="7 8">
    <name type="scientific">Grus japonensis</name>
    <name type="common">Japanese crane</name>
    <name type="synonym">Red-crowned crane</name>
    <dbReference type="NCBI Taxonomy" id="30415"/>
    <lineage>
        <taxon>Eukaryota</taxon>
        <taxon>Metazoa</taxon>
        <taxon>Chordata</taxon>
        <taxon>Craniata</taxon>
        <taxon>Vertebrata</taxon>
        <taxon>Euteleostomi</taxon>
        <taxon>Archelosauria</taxon>
        <taxon>Archosauria</taxon>
        <taxon>Dinosauria</taxon>
        <taxon>Saurischia</taxon>
        <taxon>Theropoda</taxon>
        <taxon>Coelurosauria</taxon>
        <taxon>Aves</taxon>
        <taxon>Neognathae</taxon>
        <taxon>Neoaves</taxon>
        <taxon>Gruiformes</taxon>
        <taxon>Gruidae</taxon>
        <taxon>Grus</taxon>
    </lineage>
</organism>
<keyword evidence="3" id="KW-0963">Cytoplasm</keyword>
<keyword evidence="5" id="KW-0808">Transferase</keyword>
<evidence type="ECO:0000313" key="7">
    <source>
        <dbReference type="EMBL" id="GAB0187327.1"/>
    </source>
</evidence>
<dbReference type="GO" id="GO:0005737">
    <property type="term" value="C:cytoplasm"/>
    <property type="evidence" value="ECO:0007669"/>
    <property type="project" value="UniProtKB-SubCell"/>
</dbReference>
<keyword evidence="8" id="KW-1185">Reference proteome</keyword>
<dbReference type="GO" id="GO:0005634">
    <property type="term" value="C:nucleus"/>
    <property type="evidence" value="ECO:0007669"/>
    <property type="project" value="UniProtKB-SubCell"/>
</dbReference>
<evidence type="ECO:0000256" key="3">
    <source>
        <dbReference type="ARBA" id="ARBA00022490"/>
    </source>
</evidence>
<evidence type="ECO:0000256" key="6">
    <source>
        <dbReference type="ARBA" id="ARBA00023242"/>
    </source>
</evidence>
<evidence type="ECO:0000256" key="1">
    <source>
        <dbReference type="ARBA" id="ARBA00004123"/>
    </source>
</evidence>
<comment type="subcellular location">
    <subcellularLocation>
        <location evidence="2">Cytoplasm</location>
    </subcellularLocation>
    <subcellularLocation>
        <location evidence="1">Nucleus</location>
    </subcellularLocation>
</comment>
<gene>
    <name evidence="7" type="ORF">GRJ2_001198000</name>
</gene>
<sequence length="124" mass="14200">MAEDAGYPRRPAADRCEASRAGAARARWRLLGQVLKKKHLKDVHLQQVSVRRFTSFNLFSIEDQNTEEETGTWVQYKSIFYPEYSVSLRFHNGLLNVKDVLTSFDNTGNVSTSPYAIKRRTDSS</sequence>
<keyword evidence="6" id="KW-0539">Nucleus</keyword>
<protein>
    <submittedName>
        <fullName evidence="7">Calmodulin-lysine N-methyltransferase</fullName>
    </submittedName>
</protein>
<dbReference type="InterPro" id="IPR029063">
    <property type="entry name" value="SAM-dependent_MTases_sf"/>
</dbReference>
<evidence type="ECO:0000256" key="5">
    <source>
        <dbReference type="ARBA" id="ARBA00022679"/>
    </source>
</evidence>
<dbReference type="InterPro" id="IPR025800">
    <property type="entry name" value="CaM-Lys-N-MeTrfase"/>
</dbReference>
<dbReference type="EMBL" id="BAAFJT010000003">
    <property type="protein sequence ID" value="GAB0187327.1"/>
    <property type="molecule type" value="Genomic_DNA"/>
</dbReference>
<dbReference type="PANTHER" id="PTHR13539:SF3">
    <property type="entry name" value="CALMODULIN-LYSINE N-METHYLTRANSFERASE"/>
    <property type="match status" value="1"/>
</dbReference>
<reference evidence="7 8" key="1">
    <citation type="submission" date="2024-06" db="EMBL/GenBank/DDBJ databases">
        <title>The draft genome of Grus japonensis, version 3.</title>
        <authorList>
            <person name="Nabeshima K."/>
            <person name="Suzuki S."/>
            <person name="Onuma M."/>
        </authorList>
    </citation>
    <scope>NUCLEOTIDE SEQUENCE [LARGE SCALE GENOMIC DNA]</scope>
    <source>
        <strain evidence="7 8">451A</strain>
    </source>
</reference>
<dbReference type="Proteomes" id="UP001623348">
    <property type="component" value="Unassembled WGS sequence"/>
</dbReference>
<proteinExistence type="predicted"/>
<comment type="caution">
    <text evidence="7">The sequence shown here is derived from an EMBL/GenBank/DDBJ whole genome shotgun (WGS) entry which is preliminary data.</text>
</comment>
<evidence type="ECO:0000313" key="8">
    <source>
        <dbReference type="Proteomes" id="UP001623348"/>
    </source>
</evidence>
<dbReference type="AlphaFoldDB" id="A0ABC9WS79"/>
<evidence type="ECO:0000256" key="4">
    <source>
        <dbReference type="ARBA" id="ARBA00022603"/>
    </source>
</evidence>
<keyword evidence="4" id="KW-0489">Methyltransferase</keyword>
<evidence type="ECO:0000256" key="2">
    <source>
        <dbReference type="ARBA" id="ARBA00004496"/>
    </source>
</evidence>
<name>A0ABC9WS79_GRUJA</name>
<dbReference type="Gene3D" id="3.40.50.150">
    <property type="entry name" value="Vaccinia Virus protein VP39"/>
    <property type="match status" value="1"/>
</dbReference>
<dbReference type="PANTHER" id="PTHR13539">
    <property type="entry name" value="CALMODULIN-LYSINE N-METHYLTRANSFERASE"/>
    <property type="match status" value="1"/>
</dbReference>
<dbReference type="GO" id="GO:0032259">
    <property type="term" value="P:methylation"/>
    <property type="evidence" value="ECO:0007669"/>
    <property type="project" value="UniProtKB-KW"/>
</dbReference>
<accession>A0ABC9WS79</accession>
<dbReference type="GO" id="GO:0008168">
    <property type="term" value="F:methyltransferase activity"/>
    <property type="evidence" value="ECO:0007669"/>
    <property type="project" value="UniProtKB-KW"/>
</dbReference>